<dbReference type="Pfam" id="PF13350">
    <property type="entry name" value="Y_phosphatase3"/>
    <property type="match status" value="1"/>
</dbReference>
<evidence type="ECO:0000313" key="1">
    <source>
        <dbReference type="EMBL" id="NHO68229.1"/>
    </source>
</evidence>
<accession>A0A9E5MPR1</accession>
<name>A0A9E5MPR1_9GAMM</name>
<dbReference type="AlphaFoldDB" id="A0A9E5MPR1"/>
<dbReference type="InterPro" id="IPR029021">
    <property type="entry name" value="Prot-tyrosine_phosphatase-like"/>
</dbReference>
<dbReference type="Proteomes" id="UP000787472">
    <property type="component" value="Unassembled WGS sequence"/>
</dbReference>
<evidence type="ECO:0000313" key="2">
    <source>
        <dbReference type="Proteomes" id="UP000787472"/>
    </source>
</evidence>
<dbReference type="InterPro" id="IPR026893">
    <property type="entry name" value="Tyr/Ser_Pase_IphP-type"/>
</dbReference>
<proteinExistence type="predicted"/>
<dbReference type="SUPFAM" id="SSF52799">
    <property type="entry name" value="(Phosphotyrosine protein) phosphatases II"/>
    <property type="match status" value="1"/>
</dbReference>
<dbReference type="EMBL" id="JAAONZ010000026">
    <property type="protein sequence ID" value="NHO68229.1"/>
    <property type="molecule type" value="Genomic_DNA"/>
</dbReference>
<reference evidence="1" key="1">
    <citation type="submission" date="2020-03" db="EMBL/GenBank/DDBJ databases">
        <authorList>
            <person name="Guo F."/>
        </authorList>
    </citation>
    <scope>NUCLEOTIDE SEQUENCE</scope>
    <source>
        <strain evidence="1">JCM 30134</strain>
    </source>
</reference>
<dbReference type="RefSeq" id="WP_167192024.1">
    <property type="nucleotide sequence ID" value="NZ_JAAONZ010000026.1"/>
</dbReference>
<protein>
    <submittedName>
        <fullName evidence="1">Tyrosine-protein phosphatase</fullName>
    </submittedName>
</protein>
<dbReference type="GO" id="GO:0004721">
    <property type="term" value="F:phosphoprotein phosphatase activity"/>
    <property type="evidence" value="ECO:0007669"/>
    <property type="project" value="InterPro"/>
</dbReference>
<comment type="caution">
    <text evidence="1">The sequence shown here is derived from an EMBL/GenBank/DDBJ whole genome shotgun (WGS) entry which is preliminary data.</text>
</comment>
<gene>
    <name evidence="1" type="ORF">G8770_21985</name>
</gene>
<organism evidence="1 2">
    <name type="scientific">Pseudomaricurvus hydrocarbonicus</name>
    <dbReference type="NCBI Taxonomy" id="1470433"/>
    <lineage>
        <taxon>Bacteria</taxon>
        <taxon>Pseudomonadati</taxon>
        <taxon>Pseudomonadota</taxon>
        <taxon>Gammaproteobacteria</taxon>
        <taxon>Cellvibrionales</taxon>
        <taxon>Cellvibrionaceae</taxon>
        <taxon>Pseudomaricurvus</taxon>
    </lineage>
</organism>
<dbReference type="Gene3D" id="3.90.190.10">
    <property type="entry name" value="Protein tyrosine phosphatase superfamily"/>
    <property type="match status" value="1"/>
</dbReference>
<sequence>MRLSACETSTPAVNNIEPLSVSYDEQNHTYQLQWQASAPQQPVAIAVATSAARWLPLEGGRNFRDLGGYSTQNGQQVRWGKLFCSGAMTALTEQNYQLLDTFDVATIVDFRSADERHSEPTEWSVDNARVLSWDYDMDMGAGGTFAEVFRQPELNAEKVEAAMALMYPDILLSQQPHYRAMFDRLIQNDGALVFNCTAGKDRTGIAAVLILTALGVDRETVINDFMLSDLYYQQHPTSFISPKAEDGDAKQQAMMAMFKRIPPEVLKPVKGGRESYIKAAIDSMEQQSGSVLAYIQQELDVDDQELQQLRKNFLQPAAE</sequence>
<keyword evidence="2" id="KW-1185">Reference proteome</keyword>